<dbReference type="GO" id="GO:0003677">
    <property type="term" value="F:DNA binding"/>
    <property type="evidence" value="ECO:0007669"/>
    <property type="project" value="InterPro"/>
</dbReference>
<accession>A0AA42CK15</accession>
<dbReference type="GO" id="GO:0005694">
    <property type="term" value="C:chromosome"/>
    <property type="evidence" value="ECO:0007669"/>
    <property type="project" value="TreeGrafter"/>
</dbReference>
<protein>
    <submittedName>
        <fullName evidence="4">ParB/RepB/Spo0J family partition protein</fullName>
    </submittedName>
</protein>
<dbReference type="InterPro" id="IPR004437">
    <property type="entry name" value="ParB/RepB/Spo0J"/>
</dbReference>
<evidence type="ECO:0000313" key="4">
    <source>
        <dbReference type="EMBL" id="MCW3477395.1"/>
    </source>
</evidence>
<dbReference type="InterPro" id="IPR050336">
    <property type="entry name" value="Chromosome_partition/occlusion"/>
</dbReference>
<dbReference type="NCBIfam" id="TIGR00180">
    <property type="entry name" value="parB_part"/>
    <property type="match status" value="1"/>
</dbReference>
<dbReference type="Proteomes" id="UP001165679">
    <property type="component" value="Unassembled WGS sequence"/>
</dbReference>
<dbReference type="PANTHER" id="PTHR33375">
    <property type="entry name" value="CHROMOSOME-PARTITIONING PROTEIN PARB-RELATED"/>
    <property type="match status" value="1"/>
</dbReference>
<feature type="domain" description="ParB-like N-terminal" evidence="3">
    <location>
        <begin position="2"/>
        <end position="92"/>
    </location>
</feature>
<keyword evidence="5" id="KW-1185">Reference proteome</keyword>
<dbReference type="PANTHER" id="PTHR33375:SF7">
    <property type="entry name" value="CHROMOSOME 2-PARTITIONING PROTEIN PARB-RELATED"/>
    <property type="match status" value="1"/>
</dbReference>
<dbReference type="SUPFAM" id="SSF109709">
    <property type="entry name" value="KorB DNA-binding domain-like"/>
    <property type="match status" value="1"/>
</dbReference>
<evidence type="ECO:0000256" key="2">
    <source>
        <dbReference type="SAM" id="MobiDB-lite"/>
    </source>
</evidence>
<evidence type="ECO:0000313" key="5">
    <source>
        <dbReference type="Proteomes" id="UP001165679"/>
    </source>
</evidence>
<dbReference type="GO" id="GO:0007059">
    <property type="term" value="P:chromosome segregation"/>
    <property type="evidence" value="ECO:0007669"/>
    <property type="project" value="TreeGrafter"/>
</dbReference>
<dbReference type="RefSeq" id="WP_264716342.1">
    <property type="nucleotide sequence ID" value="NZ_JAPDNT010000036.1"/>
</dbReference>
<dbReference type="InterPro" id="IPR003115">
    <property type="entry name" value="ParB_N"/>
</dbReference>
<evidence type="ECO:0000259" key="3">
    <source>
        <dbReference type="SMART" id="SM00470"/>
    </source>
</evidence>
<feature type="region of interest" description="Disordered" evidence="2">
    <location>
        <begin position="321"/>
        <end position="357"/>
    </location>
</feature>
<dbReference type="SUPFAM" id="SSF110849">
    <property type="entry name" value="ParB/Sulfiredoxin"/>
    <property type="match status" value="1"/>
</dbReference>
<reference evidence="4" key="2">
    <citation type="submission" date="2022-10" db="EMBL/GenBank/DDBJ databases">
        <authorList>
            <person name="Trinh H.N."/>
        </authorList>
    </citation>
    <scope>NUCLEOTIDE SEQUENCE</scope>
    <source>
        <strain evidence="4">RN2-1</strain>
    </source>
</reference>
<feature type="compositionally biased region" description="Acidic residues" evidence="2">
    <location>
        <begin position="331"/>
        <end position="341"/>
    </location>
</feature>
<organism evidence="4 5">
    <name type="scientific">Limobrevibacterium gyesilva</name>
    <dbReference type="NCBI Taxonomy" id="2991712"/>
    <lineage>
        <taxon>Bacteria</taxon>
        <taxon>Pseudomonadati</taxon>
        <taxon>Pseudomonadota</taxon>
        <taxon>Alphaproteobacteria</taxon>
        <taxon>Acetobacterales</taxon>
        <taxon>Acetobacteraceae</taxon>
        <taxon>Limobrevibacterium</taxon>
    </lineage>
</organism>
<dbReference type="EMBL" id="JAPDNT010000036">
    <property type="protein sequence ID" value="MCW3477395.1"/>
    <property type="molecule type" value="Genomic_DNA"/>
</dbReference>
<evidence type="ECO:0000256" key="1">
    <source>
        <dbReference type="ARBA" id="ARBA00006295"/>
    </source>
</evidence>
<comment type="similarity">
    <text evidence="1">Belongs to the ParB family.</text>
</comment>
<dbReference type="InterPro" id="IPR036086">
    <property type="entry name" value="ParB/Sulfiredoxin_sf"/>
</dbReference>
<name>A0AA42CK15_9PROT</name>
<dbReference type="Gene3D" id="1.10.10.2830">
    <property type="match status" value="1"/>
</dbReference>
<dbReference type="Gene3D" id="3.90.1530.30">
    <property type="match status" value="1"/>
</dbReference>
<dbReference type="Pfam" id="PF02195">
    <property type="entry name" value="ParB_N"/>
    <property type="match status" value="1"/>
</dbReference>
<feature type="compositionally biased region" description="Pro residues" evidence="2">
    <location>
        <begin position="344"/>
        <end position="354"/>
    </location>
</feature>
<sequence length="547" mass="59853">MPMIAIDDIDPPIESVRKRPPTREAEAQLEDSIRHRGVLQPILVRKAGNRYVTVAGSRRLAAARAVGLSHIPAAVSEYLATFDAADQAVENMVRAPLEPIDQWRAIVRLQDQGYTLQQAAQCLGLSDRRTRQLDKLGRLHPDVLAQLERHGMPDDPQETIYVIAMVPPEVQAKALRDVLKAGHQALDDEPDWWRVTTLCTTGRISREDAIFDADKAGIVFEEDLFAQPGDHYQFTTRDVAGFIAAQKAALEAEAKKAKKRLQIGKWDPRGNSVVLPAGWVRTHGDHEKPRKDEAIFAVVAESGYSPGRVARVLARKVAAKDAHADAPATADEADDDTDFADPEPTAPEPAPPRDPISRAGHAAIASAKTEALRQHIIATVRRGMLRTDELLTLLVLALGARTVRVSAEAHKYDATGMRDLALRLVPRDNVDGILPEPENIAEIAAEALARLLLITTADDERHDHVPEWIGQAIGADAALPRFDTPEFLAQVSTAELRRVAMEAGIKAPAKAGDLRARLAGNLPDWRPCRFGAPAPKADVRIEEEEDA</sequence>
<gene>
    <name evidence="4" type="ORF">OL599_22760</name>
</gene>
<dbReference type="SMART" id="SM00470">
    <property type="entry name" value="ParB"/>
    <property type="match status" value="1"/>
</dbReference>
<dbReference type="AlphaFoldDB" id="A0AA42CK15"/>
<proteinExistence type="inferred from homology"/>
<comment type="caution">
    <text evidence="4">The sequence shown here is derived from an EMBL/GenBank/DDBJ whole genome shotgun (WGS) entry which is preliminary data.</text>
</comment>
<reference evidence="4" key="1">
    <citation type="submission" date="2022-09" db="EMBL/GenBank/DDBJ databases">
        <title>Rhodovastum sp. nov. RN2-1 isolated from soil in Seongnam, South Korea.</title>
        <authorList>
            <person name="Le N.T."/>
        </authorList>
    </citation>
    <scope>NUCLEOTIDE SEQUENCE</scope>
    <source>
        <strain evidence="4">RN2-1</strain>
    </source>
</reference>